<organism evidence="12 13">
    <name type="scientific">Clostridium amylolyticum</name>
    <dbReference type="NCBI Taxonomy" id="1121298"/>
    <lineage>
        <taxon>Bacteria</taxon>
        <taxon>Bacillati</taxon>
        <taxon>Bacillota</taxon>
        <taxon>Clostridia</taxon>
        <taxon>Eubacteriales</taxon>
        <taxon>Clostridiaceae</taxon>
        <taxon>Clostridium</taxon>
    </lineage>
</organism>
<keyword evidence="5 9" id="KW-0238">DNA-binding</keyword>
<comment type="function">
    <text evidence="7">May play the central regulatory role in sporulation. It may be an element of the effector pathway responsible for the activation of sporulation genes in response to nutritional stress. Spo0A may act in concert with spo0H (a sigma factor) to control the expression of some genes that are critical to the sporulation process.</text>
</comment>
<dbReference type="InterPro" id="IPR036388">
    <property type="entry name" value="WH-like_DNA-bd_sf"/>
</dbReference>
<keyword evidence="6" id="KW-0804">Transcription</keyword>
<dbReference type="GO" id="GO:0032993">
    <property type="term" value="C:protein-DNA complex"/>
    <property type="evidence" value="ECO:0007669"/>
    <property type="project" value="TreeGrafter"/>
</dbReference>
<evidence type="ECO:0000313" key="13">
    <source>
        <dbReference type="Proteomes" id="UP000184080"/>
    </source>
</evidence>
<evidence type="ECO:0000256" key="9">
    <source>
        <dbReference type="PROSITE-ProRule" id="PRU01091"/>
    </source>
</evidence>
<dbReference type="RefSeq" id="WP_073005729.1">
    <property type="nucleotide sequence ID" value="NZ_FQZO01000002.1"/>
</dbReference>
<dbReference type="Gene3D" id="3.40.50.2300">
    <property type="match status" value="1"/>
</dbReference>
<dbReference type="Pfam" id="PF00072">
    <property type="entry name" value="Response_reg"/>
    <property type="match status" value="1"/>
</dbReference>
<evidence type="ECO:0000259" key="11">
    <source>
        <dbReference type="PROSITE" id="PS51755"/>
    </source>
</evidence>
<gene>
    <name evidence="12" type="ORF">SAMN05444401_1848</name>
</gene>
<proteinExistence type="predicted"/>
<dbReference type="EMBL" id="FQZO01000002">
    <property type="protein sequence ID" value="SHI94135.1"/>
    <property type="molecule type" value="Genomic_DNA"/>
</dbReference>
<sequence>MIKILVAEDDEAIRDLIAINLQMVGYEVIKAIDGQEAKEIIDKEDLDLILLDVTMPKIDGFSLIHHIKNKGIPVIFVTAKESVIDRVKGLRLGAEDYIVKPFEAIELIARIEVVLRRYGSINTIIKFKNLEICQDQRVVKLDGKPIELTLKEYHLLLLFLKNKNIALSREQILEKVWGFDYLGESRTVDIHVQRLREKLDLKDNIRTIFKVGYRLED</sequence>
<dbReference type="AlphaFoldDB" id="A0A1M6F8Y2"/>
<dbReference type="Gene3D" id="6.10.250.690">
    <property type="match status" value="1"/>
</dbReference>
<dbReference type="PROSITE" id="PS51755">
    <property type="entry name" value="OMPR_PHOB"/>
    <property type="match status" value="1"/>
</dbReference>
<dbReference type="CDD" id="cd17574">
    <property type="entry name" value="REC_OmpR"/>
    <property type="match status" value="1"/>
</dbReference>
<name>A0A1M6F8Y2_9CLOT</name>
<dbReference type="PROSITE" id="PS50110">
    <property type="entry name" value="RESPONSE_REGULATORY"/>
    <property type="match status" value="1"/>
</dbReference>
<dbReference type="GO" id="GO:0000976">
    <property type="term" value="F:transcription cis-regulatory region binding"/>
    <property type="evidence" value="ECO:0007669"/>
    <property type="project" value="TreeGrafter"/>
</dbReference>
<dbReference type="SUPFAM" id="SSF52172">
    <property type="entry name" value="CheY-like"/>
    <property type="match status" value="1"/>
</dbReference>
<evidence type="ECO:0000256" key="3">
    <source>
        <dbReference type="ARBA" id="ARBA00023012"/>
    </source>
</evidence>
<dbReference type="Gene3D" id="1.10.10.10">
    <property type="entry name" value="Winged helix-like DNA-binding domain superfamily/Winged helix DNA-binding domain"/>
    <property type="match status" value="1"/>
</dbReference>
<evidence type="ECO:0000259" key="10">
    <source>
        <dbReference type="PROSITE" id="PS50110"/>
    </source>
</evidence>
<feature type="DNA-binding region" description="OmpR/PhoB-type" evidence="9">
    <location>
        <begin position="122"/>
        <end position="217"/>
    </location>
</feature>
<dbReference type="GO" id="GO:0006355">
    <property type="term" value="P:regulation of DNA-templated transcription"/>
    <property type="evidence" value="ECO:0007669"/>
    <property type="project" value="InterPro"/>
</dbReference>
<evidence type="ECO:0000256" key="5">
    <source>
        <dbReference type="ARBA" id="ARBA00023125"/>
    </source>
</evidence>
<dbReference type="SMART" id="SM00448">
    <property type="entry name" value="REC"/>
    <property type="match status" value="1"/>
</dbReference>
<keyword evidence="3" id="KW-0902">Two-component regulatory system</keyword>
<evidence type="ECO:0000256" key="8">
    <source>
        <dbReference type="PROSITE-ProRule" id="PRU00169"/>
    </source>
</evidence>
<dbReference type="InterPro" id="IPR001789">
    <property type="entry name" value="Sig_transdc_resp-reg_receiver"/>
</dbReference>
<keyword evidence="4" id="KW-0805">Transcription regulation</keyword>
<evidence type="ECO:0000256" key="6">
    <source>
        <dbReference type="ARBA" id="ARBA00023163"/>
    </source>
</evidence>
<dbReference type="CDD" id="cd00383">
    <property type="entry name" value="trans_reg_C"/>
    <property type="match status" value="1"/>
</dbReference>
<feature type="domain" description="OmpR/PhoB-type" evidence="11">
    <location>
        <begin position="122"/>
        <end position="217"/>
    </location>
</feature>
<feature type="domain" description="Response regulatory" evidence="10">
    <location>
        <begin position="3"/>
        <end position="115"/>
    </location>
</feature>
<reference evidence="12 13" key="1">
    <citation type="submission" date="2016-11" db="EMBL/GenBank/DDBJ databases">
        <authorList>
            <person name="Jaros S."/>
            <person name="Januszkiewicz K."/>
            <person name="Wedrychowicz H."/>
        </authorList>
    </citation>
    <scope>NUCLEOTIDE SEQUENCE [LARGE SCALE GENOMIC DNA]</scope>
    <source>
        <strain evidence="12 13">DSM 21864</strain>
    </source>
</reference>
<protein>
    <recommendedName>
        <fullName evidence="1">Stage 0 sporulation protein A homolog</fullName>
    </recommendedName>
</protein>
<dbReference type="GO" id="GO:0005829">
    <property type="term" value="C:cytosol"/>
    <property type="evidence" value="ECO:0007669"/>
    <property type="project" value="TreeGrafter"/>
</dbReference>
<keyword evidence="2 8" id="KW-0597">Phosphoprotein</keyword>
<dbReference type="Pfam" id="PF00486">
    <property type="entry name" value="Trans_reg_C"/>
    <property type="match status" value="1"/>
</dbReference>
<dbReference type="Proteomes" id="UP000184080">
    <property type="component" value="Unassembled WGS sequence"/>
</dbReference>
<feature type="modified residue" description="4-aspartylphosphate" evidence="8">
    <location>
        <position position="52"/>
    </location>
</feature>
<evidence type="ECO:0000256" key="1">
    <source>
        <dbReference type="ARBA" id="ARBA00018672"/>
    </source>
</evidence>
<dbReference type="PANTHER" id="PTHR48111">
    <property type="entry name" value="REGULATOR OF RPOS"/>
    <property type="match status" value="1"/>
</dbReference>
<dbReference type="GO" id="GO:0000156">
    <property type="term" value="F:phosphorelay response regulator activity"/>
    <property type="evidence" value="ECO:0007669"/>
    <property type="project" value="TreeGrafter"/>
</dbReference>
<dbReference type="InterPro" id="IPR039420">
    <property type="entry name" value="WalR-like"/>
</dbReference>
<evidence type="ECO:0000256" key="7">
    <source>
        <dbReference type="ARBA" id="ARBA00024867"/>
    </source>
</evidence>
<keyword evidence="13" id="KW-1185">Reference proteome</keyword>
<accession>A0A1M6F8Y2</accession>
<evidence type="ECO:0000313" key="12">
    <source>
        <dbReference type="EMBL" id="SHI94135.1"/>
    </source>
</evidence>
<dbReference type="InterPro" id="IPR011006">
    <property type="entry name" value="CheY-like_superfamily"/>
</dbReference>
<evidence type="ECO:0000256" key="4">
    <source>
        <dbReference type="ARBA" id="ARBA00023015"/>
    </source>
</evidence>
<dbReference type="SMART" id="SM00862">
    <property type="entry name" value="Trans_reg_C"/>
    <property type="match status" value="1"/>
</dbReference>
<dbReference type="STRING" id="1121298.SAMN05444401_1848"/>
<dbReference type="FunFam" id="1.10.10.10:FF:000018">
    <property type="entry name" value="DNA-binding response regulator ResD"/>
    <property type="match status" value="1"/>
</dbReference>
<evidence type="ECO:0000256" key="2">
    <source>
        <dbReference type="ARBA" id="ARBA00022553"/>
    </source>
</evidence>
<dbReference type="PANTHER" id="PTHR48111:SF40">
    <property type="entry name" value="PHOSPHATE REGULON TRANSCRIPTIONAL REGULATORY PROTEIN PHOB"/>
    <property type="match status" value="1"/>
</dbReference>
<dbReference type="InterPro" id="IPR001867">
    <property type="entry name" value="OmpR/PhoB-type_DNA-bd"/>
</dbReference>